<dbReference type="AlphaFoldDB" id="B8C9F5"/>
<proteinExistence type="inferred from homology"/>
<reference evidence="5 6" key="2">
    <citation type="journal article" date="2008" name="Nature">
        <title>The Phaeodactylum genome reveals the evolutionary history of diatom genomes.</title>
        <authorList>
            <person name="Bowler C."/>
            <person name="Allen A.E."/>
            <person name="Badger J.H."/>
            <person name="Grimwood J."/>
            <person name="Jabbari K."/>
            <person name="Kuo A."/>
            <person name="Maheswari U."/>
            <person name="Martens C."/>
            <person name="Maumus F."/>
            <person name="Otillar R.P."/>
            <person name="Rayko E."/>
            <person name="Salamov A."/>
            <person name="Vandepoele K."/>
            <person name="Beszteri B."/>
            <person name="Gruber A."/>
            <person name="Heijde M."/>
            <person name="Katinka M."/>
            <person name="Mock T."/>
            <person name="Valentin K."/>
            <person name="Verret F."/>
            <person name="Berges J.A."/>
            <person name="Brownlee C."/>
            <person name="Cadoret J.P."/>
            <person name="Chiovitti A."/>
            <person name="Choi C.J."/>
            <person name="Coesel S."/>
            <person name="De Martino A."/>
            <person name="Detter J.C."/>
            <person name="Durkin C."/>
            <person name="Falciatore A."/>
            <person name="Fournet J."/>
            <person name="Haruta M."/>
            <person name="Huysman M.J."/>
            <person name="Jenkins B.D."/>
            <person name="Jiroutova K."/>
            <person name="Jorgensen R.E."/>
            <person name="Joubert Y."/>
            <person name="Kaplan A."/>
            <person name="Kroger N."/>
            <person name="Kroth P.G."/>
            <person name="La Roche J."/>
            <person name="Lindquist E."/>
            <person name="Lommer M."/>
            <person name="Martin-Jezequel V."/>
            <person name="Lopez P.J."/>
            <person name="Lucas S."/>
            <person name="Mangogna M."/>
            <person name="McGinnis K."/>
            <person name="Medlin L.K."/>
            <person name="Montsant A."/>
            <person name="Oudot-Le Secq M.P."/>
            <person name="Napoli C."/>
            <person name="Obornik M."/>
            <person name="Parker M.S."/>
            <person name="Petit J.L."/>
            <person name="Porcel B.M."/>
            <person name="Poulsen N."/>
            <person name="Robison M."/>
            <person name="Rychlewski L."/>
            <person name="Rynearson T.A."/>
            <person name="Schmutz J."/>
            <person name="Shapiro H."/>
            <person name="Siaut M."/>
            <person name="Stanley M."/>
            <person name="Sussman M.R."/>
            <person name="Taylor A.R."/>
            <person name="Vardi A."/>
            <person name="von Dassow P."/>
            <person name="Vyverman W."/>
            <person name="Willis A."/>
            <person name="Wyrwicz L.S."/>
            <person name="Rokhsar D.S."/>
            <person name="Weissenbach J."/>
            <person name="Armbrust E.V."/>
            <person name="Green B.R."/>
            <person name="Van de Peer Y."/>
            <person name="Grigoriev I.V."/>
        </authorList>
    </citation>
    <scope>NUCLEOTIDE SEQUENCE [LARGE SCALE GENOMIC DNA]</scope>
    <source>
        <strain evidence="5 6">CCMP1335</strain>
    </source>
</reference>
<dbReference type="KEGG" id="tps:THAPSDRAFT_24177"/>
<evidence type="ECO:0000256" key="2">
    <source>
        <dbReference type="ARBA" id="ARBA00008044"/>
    </source>
</evidence>
<comment type="similarity">
    <text evidence="2">Belongs to the THOC5 family.</text>
</comment>
<dbReference type="InterPro" id="IPR019163">
    <property type="entry name" value="THO_Thoc5"/>
</dbReference>
<protein>
    <submittedName>
        <fullName evidence="5">Uncharacterized protein</fullName>
    </submittedName>
</protein>
<dbReference type="OMA" id="RTERFEM"/>
<evidence type="ECO:0000313" key="5">
    <source>
        <dbReference type="EMBL" id="EED89845.1"/>
    </source>
</evidence>
<name>B8C9F5_THAPS</name>
<feature type="compositionally biased region" description="Low complexity" evidence="4">
    <location>
        <begin position="653"/>
        <end position="669"/>
    </location>
</feature>
<dbReference type="GO" id="GO:0003729">
    <property type="term" value="F:mRNA binding"/>
    <property type="evidence" value="ECO:0000318"/>
    <property type="project" value="GO_Central"/>
</dbReference>
<dbReference type="Proteomes" id="UP000001449">
    <property type="component" value="Chromosome 10"/>
</dbReference>
<dbReference type="PaxDb" id="35128-Thaps24177"/>
<dbReference type="GO" id="GO:0000445">
    <property type="term" value="C:THO complex part of transcription export complex"/>
    <property type="evidence" value="ECO:0000318"/>
    <property type="project" value="GO_Central"/>
</dbReference>
<evidence type="ECO:0000256" key="4">
    <source>
        <dbReference type="SAM" id="MobiDB-lite"/>
    </source>
</evidence>
<keyword evidence="3" id="KW-0539">Nucleus</keyword>
<evidence type="ECO:0000256" key="3">
    <source>
        <dbReference type="ARBA" id="ARBA00023242"/>
    </source>
</evidence>
<evidence type="ECO:0000256" key="1">
    <source>
        <dbReference type="ARBA" id="ARBA00004123"/>
    </source>
</evidence>
<evidence type="ECO:0000313" key="6">
    <source>
        <dbReference type="Proteomes" id="UP000001449"/>
    </source>
</evidence>
<gene>
    <name evidence="5" type="ORF">THAPSDRAFT_24177</name>
</gene>
<dbReference type="InParanoid" id="B8C9F5"/>
<feature type="region of interest" description="Disordered" evidence="4">
    <location>
        <begin position="636"/>
        <end position="669"/>
    </location>
</feature>
<dbReference type="EMBL" id="CM000646">
    <property type="protein sequence ID" value="EED89845.1"/>
    <property type="molecule type" value="Genomic_DNA"/>
</dbReference>
<keyword evidence="6" id="KW-1185">Reference proteome</keyword>
<dbReference type="PANTHER" id="PTHR13375">
    <property type="entry name" value="FMS INTERACTING PROTEIN"/>
    <property type="match status" value="1"/>
</dbReference>
<dbReference type="Pfam" id="PF09766">
    <property type="entry name" value="FmiP_Thoc5"/>
    <property type="match status" value="1"/>
</dbReference>
<reference evidence="5 6" key="1">
    <citation type="journal article" date="2004" name="Science">
        <title>The genome of the diatom Thalassiosira pseudonana: ecology, evolution, and metabolism.</title>
        <authorList>
            <person name="Armbrust E.V."/>
            <person name="Berges J.A."/>
            <person name="Bowler C."/>
            <person name="Green B.R."/>
            <person name="Martinez D."/>
            <person name="Putnam N.H."/>
            <person name="Zhou S."/>
            <person name="Allen A.E."/>
            <person name="Apt K.E."/>
            <person name="Bechner M."/>
            <person name="Brzezinski M.A."/>
            <person name="Chaal B.K."/>
            <person name="Chiovitti A."/>
            <person name="Davis A.K."/>
            <person name="Demarest M.S."/>
            <person name="Detter J.C."/>
            <person name="Glavina T."/>
            <person name="Goodstein D."/>
            <person name="Hadi M.Z."/>
            <person name="Hellsten U."/>
            <person name="Hildebrand M."/>
            <person name="Jenkins B.D."/>
            <person name="Jurka J."/>
            <person name="Kapitonov V.V."/>
            <person name="Kroger N."/>
            <person name="Lau W.W."/>
            <person name="Lane T.W."/>
            <person name="Larimer F.W."/>
            <person name="Lippmeier J.C."/>
            <person name="Lucas S."/>
            <person name="Medina M."/>
            <person name="Montsant A."/>
            <person name="Obornik M."/>
            <person name="Parker M.S."/>
            <person name="Palenik B."/>
            <person name="Pazour G.J."/>
            <person name="Richardson P.M."/>
            <person name="Rynearson T.A."/>
            <person name="Saito M.A."/>
            <person name="Schwartz D.C."/>
            <person name="Thamatrakoln K."/>
            <person name="Valentin K."/>
            <person name="Vardi A."/>
            <person name="Wilkerson F.P."/>
            <person name="Rokhsar D.S."/>
        </authorList>
    </citation>
    <scope>NUCLEOTIDE SEQUENCE [LARGE SCALE GENOMIC DNA]</scope>
    <source>
        <strain evidence="5 6">CCMP1335</strain>
    </source>
</reference>
<dbReference type="PANTHER" id="PTHR13375:SF3">
    <property type="entry name" value="THO COMPLEX SUBUNIT 5 HOMOLOG"/>
    <property type="match status" value="1"/>
</dbReference>
<dbReference type="GeneID" id="7446845"/>
<dbReference type="RefSeq" id="XP_002292649.1">
    <property type="nucleotide sequence ID" value="XM_002292613.1"/>
</dbReference>
<feature type="compositionally biased region" description="Polar residues" evidence="4">
    <location>
        <begin position="640"/>
        <end position="652"/>
    </location>
</feature>
<comment type="subcellular location">
    <subcellularLocation>
        <location evidence="1">Nucleus</location>
    </subcellularLocation>
</comment>
<dbReference type="eggNOG" id="ENOG502SVWV">
    <property type="taxonomic scope" value="Eukaryota"/>
</dbReference>
<organism evidence="5 6">
    <name type="scientific">Thalassiosira pseudonana</name>
    <name type="common">Marine diatom</name>
    <name type="synonym">Cyclotella nana</name>
    <dbReference type="NCBI Taxonomy" id="35128"/>
    <lineage>
        <taxon>Eukaryota</taxon>
        <taxon>Sar</taxon>
        <taxon>Stramenopiles</taxon>
        <taxon>Ochrophyta</taxon>
        <taxon>Bacillariophyta</taxon>
        <taxon>Coscinodiscophyceae</taxon>
        <taxon>Thalassiosirophycidae</taxon>
        <taxon>Thalassiosirales</taxon>
        <taxon>Thalassiosiraceae</taxon>
        <taxon>Thalassiosira</taxon>
    </lineage>
</organism>
<dbReference type="HOGENOM" id="CLU_365850_0_0_1"/>
<accession>B8C9F5</accession>
<dbReference type="STRING" id="35128.B8C9F5"/>
<dbReference type="GO" id="GO:0006406">
    <property type="term" value="P:mRNA export from nucleus"/>
    <property type="evidence" value="ECO:0000318"/>
    <property type="project" value="GO_Central"/>
</dbReference>
<feature type="region of interest" description="Disordered" evidence="4">
    <location>
        <begin position="146"/>
        <end position="173"/>
    </location>
</feature>
<sequence>MPPAKKRKVAAKAVPSNADEMEGVVTTTSTNPTITKLLHQHRSNLTTLLDNVNQLSKHSGEEPSDLILTSTLALTQLKALNRQITTQVEHHASAAKDQRDKVEASSLTLENLNYQRNYLDGEICEMRQWKAEELERMACDELGIDDASNLGKSGGDGDGKDGADGGDMDMTEDGNTAAKFARMEQAVDTYLLGNTFSSHRDLTNHTSILHKLQTDLHTRSSLVEQLTKSKSQLKELQKKRDELRGFLNQIPKRLKELDRAGESLSGFFGGSVVWKSNLDDAGDEKGVEKKIQAATLLTNTPSSQRTERFEMAQSNLPSPLYTLFVQLVGYKDAWSSLDHLEEDERKATPLGGFVGASGMNVAAVPPSDMVDGGEHKLWNVELSLSTADILPAEVASLAGKSSSSRSSEGDVIKIVFSYNAEEGVVFAAAVDAKNHPLEEDWLGNLFRGDDGMADTNLPLAFLNEQEEEEVDDEEDDVEDLEAKNEVNVMETINVNDGAGKPYYWCQVLSGLNVPPPKSANTATASEMTDVPFKIQVCTKAVLRQLLRRIRARRTLSALLENLNKGRNVHPLPIHPEMKGNDGTNQMAKAKLQAWTEEKDNSGLAAPKKRFIATIKRKTTTLKAFVEIDMQNYPAEPPLWSLQNEDGSTGSATSLGEQSGSLSSLRNNSKSNPPLFDAALNRIECHVNEDLDQFVNQNEETTYDWILIHQLADIVSCWDEVMNAGEGNGQRKGGDDLRRLRKGKDRRLVGLGERSPFYHYRQGL</sequence>